<proteinExistence type="predicted"/>
<dbReference type="EMBL" id="FUEG01000034">
    <property type="protein sequence ID" value="SJL16360.1"/>
    <property type="molecule type" value="Genomic_DNA"/>
</dbReference>
<dbReference type="OrthoDB" id="10382384at2759"/>
<evidence type="ECO:0000313" key="1">
    <source>
        <dbReference type="EMBL" id="SJL16360.1"/>
    </source>
</evidence>
<organism evidence="1 2">
    <name type="scientific">Armillaria ostoyae</name>
    <name type="common">Armillaria root rot fungus</name>
    <dbReference type="NCBI Taxonomy" id="47428"/>
    <lineage>
        <taxon>Eukaryota</taxon>
        <taxon>Fungi</taxon>
        <taxon>Dikarya</taxon>
        <taxon>Basidiomycota</taxon>
        <taxon>Agaricomycotina</taxon>
        <taxon>Agaricomycetes</taxon>
        <taxon>Agaricomycetidae</taxon>
        <taxon>Agaricales</taxon>
        <taxon>Marasmiineae</taxon>
        <taxon>Physalacriaceae</taxon>
        <taxon>Armillaria</taxon>
    </lineage>
</organism>
<protein>
    <submittedName>
        <fullName evidence="1">Uncharacterized protein</fullName>
    </submittedName>
</protein>
<gene>
    <name evidence="1" type="ORF">ARMOST_19882</name>
</gene>
<evidence type="ECO:0000313" key="2">
    <source>
        <dbReference type="Proteomes" id="UP000219338"/>
    </source>
</evidence>
<reference evidence="2" key="1">
    <citation type="journal article" date="2017" name="Nat. Ecol. Evol.">
        <title>Genome expansion and lineage-specific genetic innovations in the forest pathogenic fungi Armillaria.</title>
        <authorList>
            <person name="Sipos G."/>
            <person name="Prasanna A.N."/>
            <person name="Walter M.C."/>
            <person name="O'Connor E."/>
            <person name="Balint B."/>
            <person name="Krizsan K."/>
            <person name="Kiss B."/>
            <person name="Hess J."/>
            <person name="Varga T."/>
            <person name="Slot J."/>
            <person name="Riley R."/>
            <person name="Boka B."/>
            <person name="Rigling D."/>
            <person name="Barry K."/>
            <person name="Lee J."/>
            <person name="Mihaltcheva S."/>
            <person name="LaButti K."/>
            <person name="Lipzen A."/>
            <person name="Waldron R."/>
            <person name="Moloney N.M."/>
            <person name="Sperisen C."/>
            <person name="Kredics L."/>
            <person name="Vagvoelgyi C."/>
            <person name="Patrignani A."/>
            <person name="Fitzpatrick D."/>
            <person name="Nagy I."/>
            <person name="Doyle S."/>
            <person name="Anderson J.B."/>
            <person name="Grigoriev I.V."/>
            <person name="Gueldener U."/>
            <person name="Muensterkoetter M."/>
            <person name="Nagy L.G."/>
        </authorList>
    </citation>
    <scope>NUCLEOTIDE SEQUENCE [LARGE SCALE GENOMIC DNA]</scope>
    <source>
        <strain evidence="2">C18/9</strain>
    </source>
</reference>
<keyword evidence="2" id="KW-1185">Reference proteome</keyword>
<dbReference type="Proteomes" id="UP000219338">
    <property type="component" value="Unassembled WGS sequence"/>
</dbReference>
<dbReference type="AlphaFoldDB" id="A0A284S5U6"/>
<accession>A0A284S5U6</accession>
<sequence length="34" mass="3764">MAANEGSSLILQYYPVAEVDFVQKAHVCIYSGLF</sequence>
<name>A0A284S5U6_ARMOS</name>